<dbReference type="InterPro" id="IPR050808">
    <property type="entry name" value="Phage_Integrase"/>
</dbReference>
<dbReference type="PANTHER" id="PTHR30629:SF2">
    <property type="entry name" value="PROPHAGE INTEGRASE INTS-RELATED"/>
    <property type="match status" value="1"/>
</dbReference>
<protein>
    <submittedName>
        <fullName evidence="6">Tyrosine-type recombinase/integrase</fullName>
    </submittedName>
</protein>
<dbReference type="PANTHER" id="PTHR30629">
    <property type="entry name" value="PROPHAGE INTEGRASE"/>
    <property type="match status" value="1"/>
</dbReference>
<dbReference type="RefSeq" id="WP_263514922.1">
    <property type="nucleotide sequence ID" value="NZ_CP099556.1"/>
</dbReference>
<sequence length="418" mass="49013">MSKFLKLEIKQKNCTGLYLKVEDDFQKELKNITDINKYLKDNKTVTLQLRQKVDNKRGKKNFTFFYNETKEDFSKMIVSTFNSIFSIIEASKLDIKEKISKGISLKKNKAENQETKELNDNPTFLEVVEDFLNNRELTLRRGTLYSYKSVFSYSKQLHSKRFKDITNKDIINQINDFKKQNLKDSTIESRGIILKTLFKKNKHLNKLVTLEDIELPTNNTRREYKLSLDDTKRIIQGLREFSKTTLKDGTVFYKKEELKNIFAFSLNGRRISEILNLRFEDINIDTRTFIIKSENAKGKKQLDFYIDDYLLEAIKSQAILRNVDLNSNSNKRVFKTSSVTTPLLNFQKMLQDMNLPKLRLHDIRHLLATTLVQNGTPIQYISRMLGHSKIAITEARYATTNKEQANKAMNDFNKLMEL</sequence>
<evidence type="ECO:0000259" key="5">
    <source>
        <dbReference type="PROSITE" id="PS51898"/>
    </source>
</evidence>
<evidence type="ECO:0000313" key="6">
    <source>
        <dbReference type="EMBL" id="UYF44082.1"/>
    </source>
</evidence>
<dbReference type="InterPro" id="IPR011010">
    <property type="entry name" value="DNA_brk_join_enz"/>
</dbReference>
<evidence type="ECO:0000256" key="4">
    <source>
        <dbReference type="ARBA" id="ARBA00023172"/>
    </source>
</evidence>
<dbReference type="InterPro" id="IPR004107">
    <property type="entry name" value="Integrase_SAM-like_N"/>
</dbReference>
<dbReference type="PROSITE" id="PS51898">
    <property type="entry name" value="TYR_RECOMBINASE"/>
    <property type="match status" value="1"/>
</dbReference>
<dbReference type="AlphaFoldDB" id="A0AA46NKB0"/>
<dbReference type="Pfam" id="PF14659">
    <property type="entry name" value="Phage_int_SAM_3"/>
    <property type="match status" value="1"/>
</dbReference>
<gene>
    <name evidence="6" type="ORF">NGX11_03875</name>
</gene>
<dbReference type="SUPFAM" id="SSF56349">
    <property type="entry name" value="DNA breaking-rejoining enzymes"/>
    <property type="match status" value="1"/>
</dbReference>
<dbReference type="Proteomes" id="UP001164100">
    <property type="component" value="Chromosome"/>
</dbReference>
<dbReference type="GO" id="GO:0003677">
    <property type="term" value="F:DNA binding"/>
    <property type="evidence" value="ECO:0007669"/>
    <property type="project" value="UniProtKB-KW"/>
</dbReference>
<proteinExistence type="inferred from homology"/>
<dbReference type="GO" id="GO:0015074">
    <property type="term" value="P:DNA integration"/>
    <property type="evidence" value="ECO:0007669"/>
    <property type="project" value="UniProtKB-KW"/>
</dbReference>
<organism evidence="6 7">
    <name type="scientific">Aliarcobacter cryaerophilus</name>
    <dbReference type="NCBI Taxonomy" id="28198"/>
    <lineage>
        <taxon>Bacteria</taxon>
        <taxon>Pseudomonadati</taxon>
        <taxon>Campylobacterota</taxon>
        <taxon>Epsilonproteobacteria</taxon>
        <taxon>Campylobacterales</taxon>
        <taxon>Arcobacteraceae</taxon>
        <taxon>Aliarcobacter</taxon>
    </lineage>
</organism>
<evidence type="ECO:0000313" key="7">
    <source>
        <dbReference type="Proteomes" id="UP001164100"/>
    </source>
</evidence>
<dbReference type="Gene3D" id="1.10.443.10">
    <property type="entry name" value="Intergrase catalytic core"/>
    <property type="match status" value="1"/>
</dbReference>
<keyword evidence="2" id="KW-0229">DNA integration</keyword>
<dbReference type="InterPro" id="IPR013762">
    <property type="entry name" value="Integrase-like_cat_sf"/>
</dbReference>
<name>A0AA46NKB0_9BACT</name>
<dbReference type="InterPro" id="IPR010998">
    <property type="entry name" value="Integrase_recombinase_N"/>
</dbReference>
<reference evidence="6" key="1">
    <citation type="journal article" date="2022" name="Front. Microbiol.">
        <title>Species classification and novel plasmid identifications in Arcobacter cryaerophilus and Arcobacter cryaerophilus-like organisms.</title>
        <authorList>
            <person name="Zhou G."/>
            <person name="Wang M."/>
            <person name="Wang H."/>
            <person name="Chen X."/>
            <person name="Gu Y."/>
            <person name="Shao Z."/>
            <person name="Zhang J."/>
            <person name="Zhang M."/>
        </authorList>
    </citation>
    <scope>NUCLEOTIDE SEQUENCE</scope>
    <source>
        <strain evidence="6">ICDCAC48</strain>
    </source>
</reference>
<keyword evidence="4" id="KW-0233">DNA recombination</keyword>
<keyword evidence="3" id="KW-0238">DNA-binding</keyword>
<dbReference type="GO" id="GO:0006310">
    <property type="term" value="P:DNA recombination"/>
    <property type="evidence" value="ECO:0007669"/>
    <property type="project" value="UniProtKB-KW"/>
</dbReference>
<evidence type="ECO:0000256" key="2">
    <source>
        <dbReference type="ARBA" id="ARBA00022908"/>
    </source>
</evidence>
<comment type="similarity">
    <text evidence="1">Belongs to the 'phage' integrase family.</text>
</comment>
<feature type="domain" description="Tyr recombinase" evidence="5">
    <location>
        <begin position="221"/>
        <end position="410"/>
    </location>
</feature>
<evidence type="ECO:0000256" key="1">
    <source>
        <dbReference type="ARBA" id="ARBA00008857"/>
    </source>
</evidence>
<dbReference type="InterPro" id="IPR002104">
    <property type="entry name" value="Integrase_catalytic"/>
</dbReference>
<dbReference type="Pfam" id="PF00589">
    <property type="entry name" value="Phage_integrase"/>
    <property type="match status" value="1"/>
</dbReference>
<dbReference type="EMBL" id="CP099556">
    <property type="protein sequence ID" value="UYF44082.1"/>
    <property type="molecule type" value="Genomic_DNA"/>
</dbReference>
<dbReference type="Gene3D" id="1.10.150.130">
    <property type="match status" value="1"/>
</dbReference>
<evidence type="ECO:0000256" key="3">
    <source>
        <dbReference type="ARBA" id="ARBA00023125"/>
    </source>
</evidence>
<accession>A0AA46NKB0</accession>